<dbReference type="InterPro" id="IPR042278">
    <property type="entry name" value="Mfa-like_1_N"/>
</dbReference>
<dbReference type="EMBL" id="VVXH01000006">
    <property type="protein sequence ID" value="KAA2378821.1"/>
    <property type="molecule type" value="Genomic_DNA"/>
</dbReference>
<dbReference type="CDD" id="cd13120">
    <property type="entry name" value="BF2867_like_N"/>
    <property type="match status" value="1"/>
</dbReference>
<dbReference type="SUPFAM" id="SSF51126">
    <property type="entry name" value="Pectin lyase-like"/>
    <property type="match status" value="1"/>
</dbReference>
<evidence type="ECO:0000313" key="2">
    <source>
        <dbReference type="Proteomes" id="UP000322940"/>
    </source>
</evidence>
<dbReference type="RefSeq" id="WP_130064943.1">
    <property type="nucleotide sequence ID" value="NZ_JAHOOA010000004.1"/>
</dbReference>
<reference evidence="1 2" key="1">
    <citation type="journal article" date="2019" name="Nat. Med.">
        <title>A library of human gut bacterial isolates paired with longitudinal multiomics data enables mechanistic microbiome research.</title>
        <authorList>
            <person name="Poyet M."/>
            <person name="Groussin M."/>
            <person name="Gibbons S.M."/>
            <person name="Avila-Pacheco J."/>
            <person name="Jiang X."/>
            <person name="Kearney S.M."/>
            <person name="Perrotta A.R."/>
            <person name="Berdy B."/>
            <person name="Zhao S."/>
            <person name="Lieberman T.D."/>
            <person name="Swanson P.K."/>
            <person name="Smith M."/>
            <person name="Roesemann S."/>
            <person name="Alexander J.E."/>
            <person name="Rich S.A."/>
            <person name="Livny J."/>
            <person name="Vlamakis H."/>
            <person name="Clish C."/>
            <person name="Bullock K."/>
            <person name="Deik A."/>
            <person name="Scott J."/>
            <person name="Pierce K.A."/>
            <person name="Xavier R.J."/>
            <person name="Alm E.J."/>
        </authorList>
    </citation>
    <scope>NUCLEOTIDE SEQUENCE [LARGE SCALE GENOMIC DNA]</scope>
    <source>
        <strain evidence="1 2">BIOML-A266</strain>
    </source>
</reference>
<dbReference type="PROSITE" id="PS51257">
    <property type="entry name" value="PROKAR_LIPOPROTEIN"/>
    <property type="match status" value="1"/>
</dbReference>
<dbReference type="Gene3D" id="2.160.20.110">
    <property type="match status" value="1"/>
</dbReference>
<dbReference type="Gene3D" id="2.60.40.2620">
    <property type="entry name" value="Fimbrillin-like"/>
    <property type="match status" value="1"/>
</dbReference>
<sequence length="951" mass="100856">MKINKLSYLLLGAALCGCTTDTTEESGAKQTDADFIVRATVGDDGQTRADMTEDGLRFSFSAEDADRIGLYLNYPANDWTDQNLCFEAVNSQTKGWVDFKQVSSSTFAIQEGLNVYAYYPYEENEAQVSGTTDGTADSRAAVSSNWAGTRNLEVPAEQQQVAGDDFSNLAKYYALAAVPTTVVNDTDNTPTVKLSFSGIFALLRIRLVNDTDNDVTIGRVDFEAARNQPLTGLYTADLTANPQFGNTDYKTTAVAGRTDNKVSVTLAAPATIAAGGDTYIYAVVHPLVVSYCVITAWTTDGYKFVERKTFNDNTTVSLQRDIRRTFRCTMSDSNKLPVDAPSQDAEGYYEIDSYEDMLWVSENATDAAKKYKMTKDIDMTGKIYTPIGFGTNYTEGAKAQEFAGEFDGGGHTISNVTVNPSYHTCVGIFGATKSGAVIKNLKVANLTYESDLPSEKAGQRKWIGGLIGYALPGTTVSDVALTNISLTANGSKESASTSYRIGGVIGLMELGSAEVSLYKNITADGVTLTGGYALGGFAGTMQQNARIEECSVKNVTIRHKNQILYGETSYPATGGYVYASSYFAGDVNQGTIDITCSGELVSGTNSREDLDGLGSMYESTWDIQPYVGELCISTLTLNGEALSRKVEVATPEELAATLASRGGEIAVTADLDLTAAQAVQVNYPTVLTLGQGTKITVSSNKLNNYSDLTVSGLGSITGDYGLIRNYAGANLTIDGGATLETTNNQQGSGILNNGGKVVLEDCTVNAAFYAVANQGGGSLIVNNGKFSSTAHNGNGQWAYCIRTLGEGTETVINYAEVSGVQGAVTVDSGGKVTINDGIFSTYDLSGTGNNFHGLAVLADGHAVVNGGKFYSEGHDYCVRLGDDGAAAASDPSTVELKGGYFGDMGLDKINGGTTITPAAGYKFEQLAEPIVEQSTTVPGKTNTYKYRIVAQ</sequence>
<organism evidence="1 2">
    <name type="scientific">Alistipes onderdonkii</name>
    <dbReference type="NCBI Taxonomy" id="328813"/>
    <lineage>
        <taxon>Bacteria</taxon>
        <taxon>Pseudomonadati</taxon>
        <taxon>Bacteroidota</taxon>
        <taxon>Bacteroidia</taxon>
        <taxon>Bacteroidales</taxon>
        <taxon>Rikenellaceae</taxon>
        <taxon>Alistipes</taxon>
    </lineage>
</organism>
<gene>
    <name evidence="1" type="ORF">F2Y10_07065</name>
</gene>
<accession>A0A5B3GYZ5</accession>
<dbReference type="Proteomes" id="UP000322940">
    <property type="component" value="Unassembled WGS sequence"/>
</dbReference>
<dbReference type="AlphaFoldDB" id="A0A5B3GYZ5"/>
<dbReference type="InterPro" id="IPR011050">
    <property type="entry name" value="Pectin_lyase_fold/virulence"/>
</dbReference>
<evidence type="ECO:0000313" key="1">
    <source>
        <dbReference type="EMBL" id="KAA2378821.1"/>
    </source>
</evidence>
<dbReference type="InterPro" id="IPR012332">
    <property type="entry name" value="Autotransporter_pectin_lyase_C"/>
</dbReference>
<name>A0A5B3GYZ5_9BACT</name>
<evidence type="ECO:0008006" key="3">
    <source>
        <dbReference type="Google" id="ProtNLM"/>
    </source>
</evidence>
<comment type="caution">
    <text evidence="1">The sequence shown here is derived from an EMBL/GenBank/DDBJ whole genome shotgun (WGS) entry which is preliminary data.</text>
</comment>
<protein>
    <recommendedName>
        <fullName evidence="3">Fimbrillin family protein</fullName>
    </recommendedName>
</protein>
<dbReference type="Gene3D" id="2.160.20.20">
    <property type="match status" value="1"/>
</dbReference>
<proteinExistence type="predicted"/>